<name>A0A437LZD3_9PROT</name>
<evidence type="ECO:0000313" key="1">
    <source>
        <dbReference type="EMBL" id="RVT90706.1"/>
    </source>
</evidence>
<evidence type="ECO:0000313" key="2">
    <source>
        <dbReference type="Proteomes" id="UP000282957"/>
    </source>
</evidence>
<keyword evidence="2" id="KW-1185">Reference proteome</keyword>
<dbReference type="AlphaFoldDB" id="A0A437LZD3"/>
<reference evidence="1 2" key="1">
    <citation type="submission" date="2019-01" db="EMBL/GenBank/DDBJ databases">
        <authorList>
            <person name="Chen W.-M."/>
        </authorList>
    </citation>
    <scope>NUCLEOTIDE SEQUENCE [LARGE SCALE GENOMIC DNA]</scope>
    <source>
        <strain evidence="1 2">CCP-6</strain>
    </source>
</reference>
<comment type="caution">
    <text evidence="1">The sequence shown here is derived from an EMBL/GenBank/DDBJ whole genome shotgun (WGS) entry which is preliminary data.</text>
</comment>
<accession>A0A437LZD3</accession>
<dbReference type="Proteomes" id="UP000282957">
    <property type="component" value="Unassembled WGS sequence"/>
</dbReference>
<proteinExistence type="predicted"/>
<dbReference type="EMBL" id="SACL01000012">
    <property type="protein sequence ID" value="RVT90706.1"/>
    <property type="molecule type" value="Genomic_DNA"/>
</dbReference>
<organism evidence="1 2">
    <name type="scientific">Rhodovarius crocodyli</name>
    <dbReference type="NCBI Taxonomy" id="1979269"/>
    <lineage>
        <taxon>Bacteria</taxon>
        <taxon>Pseudomonadati</taxon>
        <taxon>Pseudomonadota</taxon>
        <taxon>Alphaproteobacteria</taxon>
        <taxon>Acetobacterales</taxon>
        <taxon>Roseomonadaceae</taxon>
        <taxon>Rhodovarius</taxon>
    </lineage>
</organism>
<dbReference type="OrthoDB" id="7307658at2"/>
<gene>
    <name evidence="1" type="ORF">EOD42_23175</name>
</gene>
<protein>
    <submittedName>
        <fullName evidence="1">Uncharacterized protein</fullName>
    </submittedName>
</protein>
<dbReference type="PROSITE" id="PS51257">
    <property type="entry name" value="PROKAR_LIPOPROTEIN"/>
    <property type="match status" value="1"/>
</dbReference>
<sequence length="59" mass="6398">MWRGTWLASLILLSGCGVTGAVDCSAWRPILVGRDDVLTRETAAAILAHDETGRRLCGW</sequence>